<gene>
    <name evidence="3" type="ORF">CIHG_02386</name>
</gene>
<reference evidence="4" key="1">
    <citation type="journal article" date="2010" name="Genome Res.">
        <title>Population genomic sequencing of Coccidioides fungi reveals recent hybridization and transposon control.</title>
        <authorList>
            <person name="Neafsey D.E."/>
            <person name="Barker B.M."/>
            <person name="Sharpton T.J."/>
            <person name="Stajich J.E."/>
            <person name="Park D.J."/>
            <person name="Whiston E."/>
            <person name="Hung C.-Y."/>
            <person name="McMahan C."/>
            <person name="White J."/>
            <person name="Sykes S."/>
            <person name="Heiman D."/>
            <person name="Young S."/>
            <person name="Zeng Q."/>
            <person name="Abouelleil A."/>
            <person name="Aftuck L."/>
            <person name="Bessette D."/>
            <person name="Brown A."/>
            <person name="FitzGerald M."/>
            <person name="Lui A."/>
            <person name="Macdonald J.P."/>
            <person name="Priest M."/>
            <person name="Orbach M.J."/>
            <person name="Galgiani J.N."/>
            <person name="Kirkland T.N."/>
            <person name="Cole G.T."/>
            <person name="Birren B.W."/>
            <person name="Henn M.R."/>
            <person name="Taylor J.W."/>
            <person name="Rounsley S.D."/>
        </authorList>
    </citation>
    <scope>NUCLEOTIDE SEQUENCE [LARGE SCALE GENOMIC DNA]</scope>
    <source>
        <strain evidence="4">H538.4</strain>
    </source>
</reference>
<feature type="compositionally biased region" description="Polar residues" evidence="2">
    <location>
        <begin position="39"/>
        <end position="54"/>
    </location>
</feature>
<feature type="compositionally biased region" description="Basic and acidic residues" evidence="2">
    <location>
        <begin position="28"/>
        <end position="38"/>
    </location>
</feature>
<evidence type="ECO:0000256" key="1">
    <source>
        <dbReference type="SAM" id="Coils"/>
    </source>
</evidence>
<feature type="region of interest" description="Disordered" evidence="2">
    <location>
        <begin position="1"/>
        <end position="196"/>
    </location>
</feature>
<dbReference type="AlphaFoldDB" id="A0A0J8RI91"/>
<dbReference type="eggNOG" id="ENOG502RR3N">
    <property type="taxonomic scope" value="Eukaryota"/>
</dbReference>
<evidence type="ECO:0000256" key="2">
    <source>
        <dbReference type="SAM" id="MobiDB-lite"/>
    </source>
</evidence>
<keyword evidence="1" id="KW-0175">Coiled coil</keyword>
<feature type="compositionally biased region" description="Polar residues" evidence="2">
    <location>
        <begin position="90"/>
        <end position="120"/>
    </location>
</feature>
<organism evidence="3 4">
    <name type="scientific">Coccidioides immitis H538.4</name>
    <dbReference type="NCBI Taxonomy" id="396776"/>
    <lineage>
        <taxon>Eukaryota</taxon>
        <taxon>Fungi</taxon>
        <taxon>Dikarya</taxon>
        <taxon>Ascomycota</taxon>
        <taxon>Pezizomycotina</taxon>
        <taxon>Eurotiomycetes</taxon>
        <taxon>Eurotiomycetidae</taxon>
        <taxon>Onygenales</taxon>
        <taxon>Onygenaceae</taxon>
        <taxon>Coccidioides</taxon>
    </lineage>
</organism>
<protein>
    <submittedName>
        <fullName evidence="3">Uncharacterized protein</fullName>
    </submittedName>
</protein>
<dbReference type="VEuPathDB" id="FungiDB:CIHG_02386"/>
<evidence type="ECO:0000313" key="4">
    <source>
        <dbReference type="Proteomes" id="UP000054563"/>
    </source>
</evidence>
<dbReference type="OrthoDB" id="10361033at2759"/>
<accession>A0A0J8RI91</accession>
<feature type="compositionally biased region" description="Low complexity" evidence="2">
    <location>
        <begin position="131"/>
        <end position="164"/>
    </location>
</feature>
<proteinExistence type="predicted"/>
<feature type="coiled-coil region" evidence="1">
    <location>
        <begin position="236"/>
        <end position="263"/>
    </location>
</feature>
<evidence type="ECO:0000313" key="3">
    <source>
        <dbReference type="EMBL" id="KMU84602.1"/>
    </source>
</evidence>
<dbReference type="Proteomes" id="UP000054563">
    <property type="component" value="Unassembled WGS sequence"/>
</dbReference>
<sequence>MPSVTRIKTENPPTHPPIGTSTPSTDALDERIYQRKTENPSLSWEQIRTNSSAVKRQRSEERSDDEDDNQPSKKSRTGCDDSKNGINKYDVSSPSRSPKLTQKWQRASTTPNLTPKQLSSGMVLRRPAENSHSNPSSSNSTSQQSSSSTTHRTAAQSSRSSTAAPNPPKPIPTAASVPPNGNTDDNDCDSHTHSHPDVLSEARLQGLTEKDWLYILSRAQAYSGEKLRADNLVAKEREAHMRLELLETQLAETKRERDKLIHQFASASAASPGSSTAVDSHLKTERGVLDELIEHAVEVKSIFDKLWMTSKVYIAQKVWESAELEALVLKGSTVLTKIDRIIKEQEARGKSTCGLFGC</sequence>
<name>A0A0J8RI91_COCIT</name>
<dbReference type="EMBL" id="DS016985">
    <property type="protein sequence ID" value="KMU84602.1"/>
    <property type="molecule type" value="Genomic_DNA"/>
</dbReference>